<dbReference type="PANTHER" id="PTHR43706">
    <property type="entry name" value="NADH DEHYDROGENASE"/>
    <property type="match status" value="1"/>
</dbReference>
<evidence type="ECO:0008006" key="12">
    <source>
        <dbReference type="Google" id="ProtNLM"/>
    </source>
</evidence>
<dbReference type="Pfam" id="PF22366">
    <property type="entry name" value="NDH2_C"/>
    <property type="match status" value="1"/>
</dbReference>
<dbReference type="PRINTS" id="PR00368">
    <property type="entry name" value="FADPNR"/>
</dbReference>
<evidence type="ECO:0000259" key="8">
    <source>
        <dbReference type="Pfam" id="PF07992"/>
    </source>
</evidence>
<evidence type="ECO:0000256" key="7">
    <source>
        <dbReference type="SAM" id="SignalP"/>
    </source>
</evidence>
<dbReference type="Proteomes" id="UP000751190">
    <property type="component" value="Unassembled WGS sequence"/>
</dbReference>
<evidence type="ECO:0000313" key="10">
    <source>
        <dbReference type="EMBL" id="KAG8464456.1"/>
    </source>
</evidence>
<comment type="similarity">
    <text evidence="1">Belongs to the NADH dehydrogenase family.</text>
</comment>
<evidence type="ECO:0000256" key="6">
    <source>
        <dbReference type="SAM" id="MobiDB-lite"/>
    </source>
</evidence>
<keyword evidence="11" id="KW-1185">Reference proteome</keyword>
<keyword evidence="3" id="KW-0274">FAD</keyword>
<sequence>MFAVRTLTLLMIAAHACHAHRASGALASSRRLAGRAALSRAAVRAEADLLDSARALASTAGVVAAKGLDTFEDAVLHLRRMAAVPAEASVAVGLRDDDGDRRRRIVVIGAGWGAHALIKVIDASAFRVTIVSPRDHFLFTPMLAATAVGTVEYRSIVESMRASNPLVEFVEGVATDIDPRGQRVSVSLSPLLDIPPARARDELELDAKAHVADGARGDELRAQRQIISLPYDTLVVACGARVSLSAVPGAALRCHRLKEVEDARELRRAISEAFARAARTGTADGEVRRLLTFVVVGGGPTGVELSGEMTDLLSSDARRLYPALASRARVVLVHGGAELLPPFEPSLRAAAASGLRARGVQLVLNSRVERVGETTLTVRTRVRGADGAEGVERSELPYGAVVWCAGTTPQPFVRALLAELPEAAASRDGRLNVDSWLRVRMGGGTADARAEPPGGAAPLLGSILAIGDAACETFASDDSQTARSALARSYGEREGGGGARGAAEPTPLPQTAQVAAQQGAFAARMINRGYTLASTPPVLADARAGGDGAPGAGGARWWLVARGVGRAPPFAFLNLGILAFIGGGEALAQVQLGDVTLLKEAGSVGFLLWRSVYLVKQVALRNRVLVTFDWLKAAVFGRDLTRF</sequence>
<evidence type="ECO:0000256" key="3">
    <source>
        <dbReference type="ARBA" id="ARBA00022827"/>
    </source>
</evidence>
<dbReference type="PANTHER" id="PTHR43706:SF38">
    <property type="entry name" value="FAD_NAD(P)-BINDING DOMAIN-CONTAINING PROTEIN"/>
    <property type="match status" value="1"/>
</dbReference>
<dbReference type="OrthoDB" id="3244603at2759"/>
<dbReference type="SUPFAM" id="SSF51905">
    <property type="entry name" value="FAD/NAD(P)-binding domain"/>
    <property type="match status" value="2"/>
</dbReference>
<dbReference type="Gene3D" id="3.50.50.100">
    <property type="match status" value="1"/>
</dbReference>
<accession>A0A8J5X9T3</accession>
<dbReference type="EMBL" id="JAGTXO010000013">
    <property type="protein sequence ID" value="KAG8464456.1"/>
    <property type="molecule type" value="Genomic_DNA"/>
</dbReference>
<dbReference type="InterPro" id="IPR036188">
    <property type="entry name" value="FAD/NAD-bd_sf"/>
</dbReference>
<evidence type="ECO:0000256" key="4">
    <source>
        <dbReference type="ARBA" id="ARBA00023002"/>
    </source>
</evidence>
<name>A0A8J5X9T3_DIALT</name>
<dbReference type="GO" id="GO:0003954">
    <property type="term" value="F:NADH dehydrogenase activity"/>
    <property type="evidence" value="ECO:0007669"/>
    <property type="project" value="InterPro"/>
</dbReference>
<dbReference type="InterPro" id="IPR045024">
    <property type="entry name" value="NDH-2"/>
</dbReference>
<feature type="domain" description="External alternative NADH-ubiquinone oxidoreductase-like C-terminal" evidence="9">
    <location>
        <begin position="575"/>
        <end position="639"/>
    </location>
</feature>
<keyword evidence="7" id="KW-0732">Signal</keyword>
<comment type="caution">
    <text evidence="10">The sequence shown here is derived from an EMBL/GenBank/DDBJ whole genome shotgun (WGS) entry which is preliminary data.</text>
</comment>
<keyword evidence="2" id="KW-0285">Flavoprotein</keyword>
<keyword evidence="4" id="KW-0560">Oxidoreductase</keyword>
<feature type="domain" description="FAD/NAD(P)-binding" evidence="8">
    <location>
        <begin position="104"/>
        <end position="440"/>
    </location>
</feature>
<evidence type="ECO:0000256" key="5">
    <source>
        <dbReference type="ARBA" id="ARBA00023027"/>
    </source>
</evidence>
<feature type="region of interest" description="Disordered" evidence="6">
    <location>
        <begin position="485"/>
        <end position="506"/>
    </location>
</feature>
<dbReference type="InterPro" id="IPR023753">
    <property type="entry name" value="FAD/NAD-binding_dom"/>
</dbReference>
<dbReference type="AlphaFoldDB" id="A0A8J5X9T3"/>
<dbReference type="InterPro" id="IPR054585">
    <property type="entry name" value="NDH2-like_C"/>
</dbReference>
<gene>
    <name evidence="10" type="ORF">KFE25_003519</name>
</gene>
<evidence type="ECO:0000256" key="1">
    <source>
        <dbReference type="ARBA" id="ARBA00005272"/>
    </source>
</evidence>
<dbReference type="Pfam" id="PF07992">
    <property type="entry name" value="Pyr_redox_2"/>
    <property type="match status" value="1"/>
</dbReference>
<evidence type="ECO:0000313" key="11">
    <source>
        <dbReference type="Proteomes" id="UP000751190"/>
    </source>
</evidence>
<dbReference type="GO" id="GO:0005739">
    <property type="term" value="C:mitochondrion"/>
    <property type="evidence" value="ECO:0007669"/>
    <property type="project" value="TreeGrafter"/>
</dbReference>
<reference evidence="10" key="1">
    <citation type="submission" date="2021-05" db="EMBL/GenBank/DDBJ databases">
        <title>The genome of the haptophyte Pavlova lutheri (Diacronema luteri, Pavlovales) - a model for lipid biosynthesis in eukaryotic algae.</title>
        <authorList>
            <person name="Hulatt C.J."/>
            <person name="Posewitz M.C."/>
        </authorList>
    </citation>
    <scope>NUCLEOTIDE SEQUENCE</scope>
    <source>
        <strain evidence="10">NIVA-4/92</strain>
    </source>
</reference>
<feature type="signal peptide" evidence="7">
    <location>
        <begin position="1"/>
        <end position="19"/>
    </location>
</feature>
<organism evidence="10 11">
    <name type="scientific">Diacronema lutheri</name>
    <name type="common">Unicellular marine alga</name>
    <name type="synonym">Monochrysis lutheri</name>
    <dbReference type="NCBI Taxonomy" id="2081491"/>
    <lineage>
        <taxon>Eukaryota</taxon>
        <taxon>Haptista</taxon>
        <taxon>Haptophyta</taxon>
        <taxon>Pavlovophyceae</taxon>
        <taxon>Pavlovales</taxon>
        <taxon>Pavlovaceae</taxon>
        <taxon>Diacronema</taxon>
    </lineage>
</organism>
<evidence type="ECO:0000259" key="9">
    <source>
        <dbReference type="Pfam" id="PF22366"/>
    </source>
</evidence>
<keyword evidence="5" id="KW-0520">NAD</keyword>
<evidence type="ECO:0000256" key="2">
    <source>
        <dbReference type="ARBA" id="ARBA00022630"/>
    </source>
</evidence>
<proteinExistence type="inferred from homology"/>
<protein>
    <recommendedName>
        <fullName evidence="12">FAD/NAD(P)-binding domain-containing protein</fullName>
    </recommendedName>
</protein>
<dbReference type="OMA" id="MQGGLHV"/>
<feature type="chain" id="PRO_5035302164" description="FAD/NAD(P)-binding domain-containing protein" evidence="7">
    <location>
        <begin position="20"/>
        <end position="643"/>
    </location>
</feature>